<evidence type="ECO:0000256" key="8">
    <source>
        <dbReference type="ARBA" id="ARBA00022989"/>
    </source>
</evidence>
<evidence type="ECO:0000256" key="6">
    <source>
        <dbReference type="ARBA" id="ARBA00022741"/>
    </source>
</evidence>
<feature type="region of interest" description="Disordered" evidence="11">
    <location>
        <begin position="448"/>
        <end position="477"/>
    </location>
</feature>
<feature type="compositionally biased region" description="Low complexity" evidence="11">
    <location>
        <begin position="460"/>
        <end position="469"/>
    </location>
</feature>
<dbReference type="SUPFAM" id="SSF90123">
    <property type="entry name" value="ABC transporter transmembrane region"/>
    <property type="match status" value="2"/>
</dbReference>
<dbReference type="Pfam" id="PF00664">
    <property type="entry name" value="ABC_membrane"/>
    <property type="match status" value="2"/>
</dbReference>
<dbReference type="SMART" id="SM00382">
    <property type="entry name" value="AAA"/>
    <property type="match status" value="2"/>
</dbReference>
<dbReference type="GO" id="GO:0015421">
    <property type="term" value="F:ABC-type oligopeptide transporter activity"/>
    <property type="evidence" value="ECO:0007669"/>
    <property type="project" value="TreeGrafter"/>
</dbReference>
<dbReference type="InterPro" id="IPR011527">
    <property type="entry name" value="ABC1_TM_dom"/>
</dbReference>
<keyword evidence="5" id="KW-0677">Repeat</keyword>
<feature type="transmembrane region" description="Helical" evidence="12">
    <location>
        <begin position="288"/>
        <end position="310"/>
    </location>
</feature>
<dbReference type="SUPFAM" id="SSF52540">
    <property type="entry name" value="P-loop containing nucleoside triphosphate hydrolases"/>
    <property type="match status" value="3"/>
</dbReference>
<comment type="similarity">
    <text evidence="2">Belongs to the ABC transporter superfamily. ABCB family. Multidrug resistance exporter (TC 3.A.1.201) subfamily.</text>
</comment>
<dbReference type="PANTHER" id="PTHR43394">
    <property type="entry name" value="ATP-DEPENDENT PERMEASE MDL1, MITOCHONDRIAL"/>
    <property type="match status" value="1"/>
</dbReference>
<dbReference type="GO" id="GO:0016887">
    <property type="term" value="F:ATP hydrolysis activity"/>
    <property type="evidence" value="ECO:0007669"/>
    <property type="project" value="InterPro"/>
</dbReference>
<keyword evidence="6" id="KW-0547">Nucleotide-binding</keyword>
<keyword evidence="8 12" id="KW-1133">Transmembrane helix</keyword>
<feature type="coiled-coil region" evidence="10">
    <location>
        <begin position="702"/>
        <end position="729"/>
    </location>
</feature>
<dbReference type="InterPro" id="IPR017871">
    <property type="entry name" value="ABC_transporter-like_CS"/>
</dbReference>
<dbReference type="InterPro" id="IPR003439">
    <property type="entry name" value="ABC_transporter-like_ATP-bd"/>
</dbReference>
<evidence type="ECO:0000256" key="1">
    <source>
        <dbReference type="ARBA" id="ARBA00004141"/>
    </source>
</evidence>
<evidence type="ECO:0000259" key="13">
    <source>
        <dbReference type="PROSITE" id="PS50893"/>
    </source>
</evidence>
<dbReference type="STRING" id="43265.A0A545UKF2"/>
<feature type="domain" description="ABC transporter" evidence="13">
    <location>
        <begin position="1074"/>
        <end position="1285"/>
    </location>
</feature>
<evidence type="ECO:0000259" key="14">
    <source>
        <dbReference type="PROSITE" id="PS50929"/>
    </source>
</evidence>
<keyword evidence="16" id="KW-1185">Reference proteome</keyword>
<feature type="domain" description="ABC transmembrane type-1" evidence="14">
    <location>
        <begin position="59"/>
        <end position="352"/>
    </location>
</feature>
<dbReference type="InterPro" id="IPR027417">
    <property type="entry name" value="P-loop_NTPase"/>
</dbReference>
<evidence type="ECO:0000256" key="7">
    <source>
        <dbReference type="ARBA" id="ARBA00022840"/>
    </source>
</evidence>
<proteinExistence type="inferred from homology"/>
<dbReference type="CDD" id="cd18578">
    <property type="entry name" value="ABC_6TM_Pgp_ABCB1_D2_like"/>
    <property type="match status" value="1"/>
</dbReference>
<evidence type="ECO:0000313" key="16">
    <source>
        <dbReference type="Proteomes" id="UP000315783"/>
    </source>
</evidence>
<dbReference type="GO" id="GO:0090374">
    <property type="term" value="P:oligopeptide export from mitochondrion"/>
    <property type="evidence" value="ECO:0007669"/>
    <property type="project" value="TreeGrafter"/>
</dbReference>
<keyword evidence="3" id="KW-0813">Transport</keyword>
<gene>
    <name evidence="15" type="ORF">IF1G_11392</name>
</gene>
<comment type="subcellular location">
    <subcellularLocation>
        <location evidence="1">Membrane</location>
        <topology evidence="1">Multi-pass membrane protein</topology>
    </subcellularLocation>
</comment>
<feature type="transmembrane region" description="Helical" evidence="12">
    <location>
        <begin position="105"/>
        <end position="122"/>
    </location>
</feature>
<evidence type="ECO:0000256" key="5">
    <source>
        <dbReference type="ARBA" id="ARBA00022737"/>
    </source>
</evidence>
<keyword evidence="9 12" id="KW-0472">Membrane</keyword>
<feature type="transmembrane region" description="Helical" evidence="12">
    <location>
        <begin position="897"/>
        <end position="917"/>
    </location>
</feature>
<organism evidence="15 16">
    <name type="scientific">Cordyceps javanica</name>
    <dbReference type="NCBI Taxonomy" id="43265"/>
    <lineage>
        <taxon>Eukaryota</taxon>
        <taxon>Fungi</taxon>
        <taxon>Dikarya</taxon>
        <taxon>Ascomycota</taxon>
        <taxon>Pezizomycotina</taxon>
        <taxon>Sordariomycetes</taxon>
        <taxon>Hypocreomycetidae</taxon>
        <taxon>Hypocreales</taxon>
        <taxon>Cordycipitaceae</taxon>
        <taxon>Cordyceps</taxon>
    </lineage>
</organism>
<dbReference type="Gene3D" id="1.20.1560.10">
    <property type="entry name" value="ABC transporter type 1, transmembrane domain"/>
    <property type="match status" value="1"/>
</dbReference>
<evidence type="ECO:0000256" key="2">
    <source>
        <dbReference type="ARBA" id="ARBA00007577"/>
    </source>
</evidence>
<dbReference type="PANTHER" id="PTHR43394:SF11">
    <property type="entry name" value="ATP-BINDING CASSETTE TRANSPORTER"/>
    <property type="match status" value="1"/>
</dbReference>
<sequence length="1285" mass="140258">MDPQGLSEEHQVVDQAIASSCLPDQTITASAPDQERIAKFKDYMRIFSYGNSWDVAVYVVGALAAAGAGVTTPLMFVIFGSFVNKFTDFTDGNNESSLTSFDHDLNRLCLYIFALFICRFGLSSVNRFAFRMTGIRLSAALRLHYLQHLFSQSIHVMDSLPSGHATGTITATSNVLQLGISEKLGVFIEYTALIIGSLTVAFTWNWELALVTSAGFLVIVLIVGTLFPLTVRGQARKTKSEGQAATVASEAFAGIKMIMACVAEPQMVEKYRNFVQHAKRHAQTTNPLTSLQFALTFFGVFGTVALTFWYGTLIFTKGRLDSIGVIVVVLNSLTTIFFSLERISAPMQAVGKATIAACEFFSVIDAPLPKRGSLKSPIISATENIVFDGVTFAYPSRPHVKVLDNLNLTIEAGKMTAIVGPSGSGKSTIVGLIEQWYTTSQQHAIPKVLSKDGKPGTDNSSDSGSSPSKSLEEAPRAPTELVKLQGRITTCAHPLDDIDSKWWRQRIGLVQQEPFLFNGTIYENVAKGLVGSAWEQESEQQKRQRVRKACIDAFAAEFIDKLPEGYDTRVGEGGARLSGGQRQRIAIARTIVKKPSILILDEATSAIDVRGERIVQAALNRAAEGRTTIVIAHRLATVRTADRIVVLNKGHVVESGTHETLVASESGVYAGLVSAQALAFEGSSSTGGSELESEPLAEKVCKENYESDLKRLENNENVEETKKDEFTRENGRFLGGFGQFFVESKSHWGIIALSLLTSAVASTAQPLYAWLFSRSIALFKFQNEQSLLMHEVSFLSCMWTVFAASAAVAYFLTFVSSGRVAAFIRAKYQVEYFESLIRQRTAYYDEDEHAQGTLVARVRDDPSKVEEMMGINLAQVCIAFGNILAGIILSLSYNWKLALVSSCAILPVCITAGFVRFRYDLLFDKMNDAVFAESSQFASEAIGAFRTVSSLTLEESITCRFRKLCHGHIAEAYRKSRWVSIVLGFADSATLGCQAVIFYYGGRLLARGEVNVMSFFVCIMALMNAAEGFGQALSFGPNAAQAGAASERILGVRASRVAEHLEDQDLDSESGVAIEISNVTLRFPTRELPVLDKLSMKIEKGQFVGLVGPSGCGKTSVISLLERFYEPVGGYILFNGTIRDNILLGIDPTSITESQLHGVCCDACIHDFVSSLPEGYNTDISSHGVSLSGGQKQRISIARALIRDPRVLLLDEATSALDTESERLVQTALEHAARDRTVIAVAHRLSTVQNARIIFVMGDQGHILEQGTHLELLTKRGCQNQALDH</sequence>
<feature type="transmembrane region" description="Helical" evidence="12">
    <location>
        <begin position="869"/>
        <end position="891"/>
    </location>
</feature>
<accession>A0A545UKF2</accession>
<feature type="transmembrane region" description="Helical" evidence="12">
    <location>
        <begin position="55"/>
        <end position="79"/>
    </location>
</feature>
<dbReference type="EMBL" id="SPUK01000054">
    <property type="protein sequence ID" value="TQV89939.1"/>
    <property type="molecule type" value="Genomic_DNA"/>
</dbReference>
<dbReference type="Proteomes" id="UP000315783">
    <property type="component" value="Unassembled WGS sequence"/>
</dbReference>
<dbReference type="Pfam" id="PF00005">
    <property type="entry name" value="ABC_tran"/>
    <property type="match status" value="3"/>
</dbReference>
<evidence type="ECO:0000256" key="9">
    <source>
        <dbReference type="ARBA" id="ARBA00023136"/>
    </source>
</evidence>
<dbReference type="Gene3D" id="3.40.50.300">
    <property type="entry name" value="P-loop containing nucleotide triphosphate hydrolases"/>
    <property type="match status" value="3"/>
</dbReference>
<keyword evidence="4 12" id="KW-0812">Transmembrane</keyword>
<name>A0A545UKF2_9HYPO</name>
<protein>
    <submittedName>
        <fullName evidence="15">Lipid A export ATP-binding/permease protein msbA</fullName>
    </submittedName>
</protein>
<dbReference type="GO" id="GO:0005743">
    <property type="term" value="C:mitochondrial inner membrane"/>
    <property type="evidence" value="ECO:0007669"/>
    <property type="project" value="TreeGrafter"/>
</dbReference>
<feature type="transmembrane region" description="Helical" evidence="12">
    <location>
        <begin position="978"/>
        <end position="1000"/>
    </location>
</feature>
<dbReference type="PROSITE" id="PS50929">
    <property type="entry name" value="ABC_TM1F"/>
    <property type="match status" value="2"/>
</dbReference>
<keyword evidence="7 15" id="KW-0067">ATP-binding</keyword>
<evidence type="ECO:0000313" key="15">
    <source>
        <dbReference type="EMBL" id="TQV89939.1"/>
    </source>
</evidence>
<dbReference type="OrthoDB" id="6500128at2759"/>
<feature type="transmembrane region" description="Helical" evidence="12">
    <location>
        <begin position="748"/>
        <end position="772"/>
    </location>
</feature>
<dbReference type="PROSITE" id="PS00211">
    <property type="entry name" value="ABC_TRANSPORTER_1"/>
    <property type="match status" value="2"/>
</dbReference>
<evidence type="ECO:0000256" key="12">
    <source>
        <dbReference type="SAM" id="Phobius"/>
    </source>
</evidence>
<feature type="transmembrane region" description="Helical" evidence="12">
    <location>
        <begin position="322"/>
        <end position="340"/>
    </location>
</feature>
<feature type="domain" description="ABC transporter" evidence="13">
    <location>
        <begin position="385"/>
        <end position="674"/>
    </location>
</feature>
<feature type="domain" description="ABC transmembrane type-1" evidence="14">
    <location>
        <begin position="752"/>
        <end position="1041"/>
    </location>
</feature>
<dbReference type="InterPro" id="IPR003593">
    <property type="entry name" value="AAA+_ATPase"/>
</dbReference>
<dbReference type="GO" id="GO:0005524">
    <property type="term" value="F:ATP binding"/>
    <property type="evidence" value="ECO:0007669"/>
    <property type="project" value="UniProtKB-KW"/>
</dbReference>
<reference evidence="15 16" key="1">
    <citation type="journal article" date="2019" name="Appl. Microbiol. Biotechnol.">
        <title>Genome sequence of Isaria javanica and comparative genome analysis insights into family S53 peptidase evolution in fungal entomopathogens.</title>
        <authorList>
            <person name="Lin R."/>
            <person name="Zhang X."/>
            <person name="Xin B."/>
            <person name="Zou M."/>
            <person name="Gao Y."/>
            <person name="Qin F."/>
            <person name="Hu Q."/>
            <person name="Xie B."/>
            <person name="Cheng X."/>
        </authorList>
    </citation>
    <scope>NUCLEOTIDE SEQUENCE [LARGE SCALE GENOMIC DNA]</scope>
    <source>
        <strain evidence="15 16">IJ1G</strain>
    </source>
</reference>
<evidence type="ECO:0000256" key="4">
    <source>
        <dbReference type="ARBA" id="ARBA00022692"/>
    </source>
</evidence>
<feature type="transmembrane region" description="Helical" evidence="12">
    <location>
        <begin position="792"/>
        <end position="815"/>
    </location>
</feature>
<dbReference type="CDD" id="cd18577">
    <property type="entry name" value="ABC_6TM_Pgp_ABCB1_D1_like"/>
    <property type="match status" value="1"/>
</dbReference>
<comment type="caution">
    <text evidence="15">The sequence shown here is derived from an EMBL/GenBank/DDBJ whole genome shotgun (WGS) entry which is preliminary data.</text>
</comment>
<evidence type="ECO:0000256" key="11">
    <source>
        <dbReference type="SAM" id="MobiDB-lite"/>
    </source>
</evidence>
<evidence type="ECO:0000256" key="3">
    <source>
        <dbReference type="ARBA" id="ARBA00022448"/>
    </source>
</evidence>
<feature type="transmembrane region" description="Helical" evidence="12">
    <location>
        <begin position="184"/>
        <end position="204"/>
    </location>
</feature>
<evidence type="ECO:0000256" key="10">
    <source>
        <dbReference type="SAM" id="Coils"/>
    </source>
</evidence>
<dbReference type="InterPro" id="IPR039421">
    <property type="entry name" value="Type_1_exporter"/>
</dbReference>
<dbReference type="PROSITE" id="PS50893">
    <property type="entry name" value="ABC_TRANSPORTER_2"/>
    <property type="match status" value="2"/>
</dbReference>
<keyword evidence="10" id="KW-0175">Coiled coil</keyword>
<dbReference type="InterPro" id="IPR036640">
    <property type="entry name" value="ABC1_TM_sf"/>
</dbReference>
<feature type="transmembrane region" description="Helical" evidence="12">
    <location>
        <begin position="210"/>
        <end position="231"/>
    </location>
</feature>